<name>A0A8C1C3X7_CYPCA</name>
<comment type="catalytic activity">
    <reaction evidence="8">
        <text>5-diphospho-1D-myo-inositol 1,2,3,4,6-pentakisphosphate + ATP + H(+) = 1,5-bis(diphospho)-1D-myo-inositol 2,3,4,6-tetrakisphosphate + ADP</text>
        <dbReference type="Rhea" id="RHEA:10276"/>
        <dbReference type="ChEBI" id="CHEBI:15378"/>
        <dbReference type="ChEBI" id="CHEBI:30616"/>
        <dbReference type="ChEBI" id="CHEBI:58628"/>
        <dbReference type="ChEBI" id="CHEBI:77983"/>
        <dbReference type="ChEBI" id="CHEBI:456216"/>
        <dbReference type="EC" id="2.7.4.24"/>
    </reaction>
    <physiologicalReaction direction="left-to-right" evidence="8">
        <dbReference type="Rhea" id="RHEA:10277"/>
    </physiologicalReaction>
</comment>
<evidence type="ECO:0000256" key="9">
    <source>
        <dbReference type="ARBA" id="ARBA00034629"/>
    </source>
</evidence>
<evidence type="ECO:0000256" key="8">
    <source>
        <dbReference type="ARBA" id="ARBA00033696"/>
    </source>
</evidence>
<keyword evidence="4 10" id="KW-0808">Transferase</keyword>
<dbReference type="PROSITE" id="PS00616">
    <property type="entry name" value="HIS_ACID_PHOSPHAT_1"/>
    <property type="match status" value="1"/>
</dbReference>
<comment type="catalytic activity">
    <reaction evidence="9">
        <text>1D-myo-inositol hexakisphosphate + ATP = 1-diphospho-1D-myo-inositol 2,3,4,5,6-pentakisphosphate + ADP</text>
        <dbReference type="Rhea" id="RHEA:37459"/>
        <dbReference type="ChEBI" id="CHEBI:30616"/>
        <dbReference type="ChEBI" id="CHEBI:58130"/>
        <dbReference type="ChEBI" id="CHEBI:74946"/>
        <dbReference type="ChEBI" id="CHEBI:456216"/>
        <dbReference type="EC" id="2.7.4.24"/>
    </reaction>
    <physiologicalReaction direction="left-to-right" evidence="9">
        <dbReference type="Rhea" id="RHEA:37460"/>
    </physiologicalReaction>
</comment>
<dbReference type="Gene3D" id="3.40.50.11950">
    <property type="match status" value="1"/>
</dbReference>
<dbReference type="AlphaFoldDB" id="A0A8C1C3X7"/>
<dbReference type="Pfam" id="PF18086">
    <property type="entry name" value="PPIP5K2_N"/>
    <property type="match status" value="1"/>
</dbReference>
<dbReference type="GO" id="GO:0005524">
    <property type="term" value="F:ATP binding"/>
    <property type="evidence" value="ECO:0007669"/>
    <property type="project" value="UniProtKB-KW"/>
</dbReference>
<dbReference type="InterPro" id="IPR037446">
    <property type="entry name" value="His_Pase_VIP1"/>
</dbReference>
<dbReference type="InterPro" id="IPR029033">
    <property type="entry name" value="His_PPase_superfam"/>
</dbReference>
<dbReference type="FunFam" id="3.40.50.11950:FF:000002">
    <property type="entry name" value="Inositol hexakisphosphate and diphosphoinositol-pentakisphosphate kinase"/>
    <property type="match status" value="1"/>
</dbReference>
<dbReference type="PANTHER" id="PTHR12750">
    <property type="entry name" value="DIPHOSPHOINOSITOL PENTAKISPHOSPHATE KINASE"/>
    <property type="match status" value="1"/>
</dbReference>
<keyword evidence="7 10" id="KW-0067">ATP-binding</keyword>
<dbReference type="Gene3D" id="3.40.50.1240">
    <property type="entry name" value="Phosphoglycerate mutase-like"/>
    <property type="match status" value="1"/>
</dbReference>
<feature type="region of interest" description="Disordered" evidence="11">
    <location>
        <begin position="1"/>
        <end position="53"/>
    </location>
</feature>
<evidence type="ECO:0000256" key="1">
    <source>
        <dbReference type="ARBA" id="ARBA00004514"/>
    </source>
</evidence>
<evidence type="ECO:0000256" key="10">
    <source>
        <dbReference type="RuleBase" id="RU365032"/>
    </source>
</evidence>
<evidence type="ECO:0000256" key="6">
    <source>
        <dbReference type="ARBA" id="ARBA00022777"/>
    </source>
</evidence>
<dbReference type="GO" id="GO:0006020">
    <property type="term" value="P:inositol metabolic process"/>
    <property type="evidence" value="ECO:0007669"/>
    <property type="project" value="TreeGrafter"/>
</dbReference>
<dbReference type="FunFam" id="3.40.50.11950:FF:000003">
    <property type="entry name" value="Inositol hexakisphosphate and diphosphoinositol-pentakisphosphate kinase"/>
    <property type="match status" value="1"/>
</dbReference>
<feature type="domain" description="VIP1 N-terminal" evidence="12">
    <location>
        <begin position="56"/>
        <end position="145"/>
    </location>
</feature>
<proteinExistence type="inferred from homology"/>
<dbReference type="GeneTree" id="ENSGT00390000009048"/>
<organism evidence="13 14">
    <name type="scientific">Cyprinus carpio carpio</name>
    <dbReference type="NCBI Taxonomy" id="630221"/>
    <lineage>
        <taxon>Eukaryota</taxon>
        <taxon>Metazoa</taxon>
        <taxon>Chordata</taxon>
        <taxon>Craniata</taxon>
        <taxon>Vertebrata</taxon>
        <taxon>Euteleostomi</taxon>
        <taxon>Actinopterygii</taxon>
        <taxon>Neopterygii</taxon>
        <taxon>Teleostei</taxon>
        <taxon>Ostariophysi</taxon>
        <taxon>Cypriniformes</taxon>
        <taxon>Cyprinidae</taxon>
        <taxon>Cyprininae</taxon>
        <taxon>Cyprinus</taxon>
    </lineage>
</organism>
<dbReference type="GO" id="GO:0000828">
    <property type="term" value="F:inositol hexakisphosphate kinase activity"/>
    <property type="evidence" value="ECO:0007669"/>
    <property type="project" value="UniProtKB-ARBA"/>
</dbReference>
<dbReference type="CDD" id="cd07061">
    <property type="entry name" value="HP_HAP_like"/>
    <property type="match status" value="1"/>
</dbReference>
<keyword evidence="3 10" id="KW-0963">Cytoplasm</keyword>
<comment type="subcellular location">
    <subcellularLocation>
        <location evidence="1 10">Cytoplasm</location>
        <location evidence="1 10">Cytosol</location>
    </subcellularLocation>
</comment>
<evidence type="ECO:0000259" key="12">
    <source>
        <dbReference type="Pfam" id="PF18086"/>
    </source>
</evidence>
<evidence type="ECO:0000256" key="7">
    <source>
        <dbReference type="ARBA" id="ARBA00022840"/>
    </source>
</evidence>
<evidence type="ECO:0000256" key="4">
    <source>
        <dbReference type="ARBA" id="ARBA00022679"/>
    </source>
</evidence>
<protein>
    <recommendedName>
        <fullName evidence="10">Inositol hexakisphosphate and diphosphoinositol-pentakisphosphate kinase</fullName>
        <ecNumber evidence="10">2.7.4.24</ecNumber>
    </recommendedName>
</protein>
<dbReference type="Gene3D" id="3.30.470.20">
    <property type="entry name" value="ATP-grasp fold, B domain"/>
    <property type="match status" value="1"/>
</dbReference>
<evidence type="ECO:0000313" key="14">
    <source>
        <dbReference type="Proteomes" id="UP001108240"/>
    </source>
</evidence>
<keyword evidence="5 10" id="KW-0547">Nucleotide-binding</keyword>
<dbReference type="InterPro" id="IPR033379">
    <property type="entry name" value="Acid_Pase_AS"/>
</dbReference>
<dbReference type="FunFam" id="3.30.470.20:FF:000003">
    <property type="entry name" value="Inositol hexakisphosphate and diphosphoinositol-pentakisphosphate kinase"/>
    <property type="match status" value="1"/>
</dbReference>
<accession>A0A8C1C3X7</accession>
<dbReference type="SUPFAM" id="SSF53254">
    <property type="entry name" value="Phosphoglycerate mutase-like"/>
    <property type="match status" value="1"/>
</dbReference>
<dbReference type="SUPFAM" id="SSF56059">
    <property type="entry name" value="Glutathione synthetase ATP-binding domain-like"/>
    <property type="match status" value="1"/>
</dbReference>
<dbReference type="Proteomes" id="UP001108240">
    <property type="component" value="Unplaced"/>
</dbReference>
<dbReference type="GO" id="GO:0005829">
    <property type="term" value="C:cytosol"/>
    <property type="evidence" value="ECO:0007669"/>
    <property type="project" value="UniProtKB-SubCell"/>
</dbReference>
<keyword evidence="14" id="KW-1185">Reference proteome</keyword>
<comment type="similarity">
    <text evidence="2 10">Belongs to the histidine acid phosphatase family. VIP1 subfamily.</text>
</comment>
<feature type="compositionally biased region" description="Basic and acidic residues" evidence="11">
    <location>
        <begin position="24"/>
        <end position="36"/>
    </location>
</feature>
<evidence type="ECO:0000256" key="2">
    <source>
        <dbReference type="ARBA" id="ARBA00005609"/>
    </source>
</evidence>
<reference evidence="13" key="1">
    <citation type="submission" date="2025-08" db="UniProtKB">
        <authorList>
            <consortium name="Ensembl"/>
        </authorList>
    </citation>
    <scope>IDENTIFICATION</scope>
</reference>
<comment type="function">
    <text evidence="10">Bifunctional inositol kinase that acts in concert with the IP6K kinases to synthesize the diphosphate group-containing inositol pyrophosphates diphosphoinositol pentakisphosphate, PP-InsP5, and bis-diphosphoinositol tetrakisphosphate, (PP)2-InsP4. PP-InsP5 and (PP)2-InsP4, also respectively called InsP7 and InsP8, may regulate a variety of cellular processes, including apoptosis, vesicle trafficking, cytoskeletal dynamics, and exocytosis. Phosphorylates inositol hexakisphosphate (InsP6).</text>
</comment>
<evidence type="ECO:0000313" key="13">
    <source>
        <dbReference type="Ensembl" id="ENSCCRP00000041664.2"/>
    </source>
</evidence>
<evidence type="ECO:0000256" key="11">
    <source>
        <dbReference type="SAM" id="MobiDB-lite"/>
    </source>
</evidence>
<keyword evidence="6 10" id="KW-0418">Kinase</keyword>
<dbReference type="Pfam" id="PF00328">
    <property type="entry name" value="His_Phos_2"/>
    <property type="match status" value="1"/>
</dbReference>
<dbReference type="EC" id="2.7.4.24" evidence="10"/>
<dbReference type="GO" id="GO:0032958">
    <property type="term" value="P:inositol phosphate biosynthetic process"/>
    <property type="evidence" value="ECO:0007669"/>
    <property type="project" value="TreeGrafter"/>
</dbReference>
<dbReference type="InterPro" id="IPR040557">
    <property type="entry name" value="VIP1_N"/>
</dbReference>
<evidence type="ECO:0000256" key="3">
    <source>
        <dbReference type="ARBA" id="ARBA00022490"/>
    </source>
</evidence>
<sequence length="1141" mass="129398">MSKASRQGMCTSELPRFLIGSEGGESRELDDTDMRKISGHYGEEEEEDEDQSERQIVVGICSMMKKSKSKPMTEILERLCKFEYITVVIFPEEVILNEPVEKWPLCDCLISFHSKGFALDKAVSYAKLRNPLLINDLNMQYFIQDRREVYRILQEEGIDLPRYAVLNRDPDRPEECNLVESEDHVEVNGEVFHKPFVEKPVSAEDHNVYIYYPTSAGGGSQRLFRKIGSRSSVYSPESTVRKTGSYIYEEFMPTDGTDVKVYTVGPDYAHAEARKSPALDGKVERDSEGKEIRYPVMLTAMEKLVARKVCLAFKQTVCGFDLLRANGHSFVCDVNGFSFVKNSMKYYDDCAKVLGNMVMRELAPQLHIPWSIPMEAEDIPIVPTTSGTMMELRCVIAVIRHGDRTPKQKMKMEVRNLFEKYGGYKSGKLKLKKPKQLQEVLDIARQLLAELVLHNDCEIEEKKSKLEQLKTVLEMYGHFSGINRKVQLTYLPNGQPKASSEEEDALKEGPSLLLVLKWGGELTPAGRVQAEELGRAFRCMYPGGQGDYAGFPGCGLLRLHSTYRHDLKIYASDEGRVQMTAAAFAKGLLALEGELTPILVQMVKSANMNGLLDSDSDSLTDCQQRVKARLHEIMQKNKDFNEEDYSKLAPTGSPSLVNSMGVIFNPVNTCDRVHTLIKSLTCQICKRLEDPKSADLQLYHSETLELMLQRWSKLERDFRMKNGRYDISKIPDIYDCVKYDTQHNSSLGLEDTLELFRLSRALADIIIPQEYGITKAEKLDIASAYCLPLVKKIQLDLQRTHEDEAVNKLHPLYSRGVMSPGRHVRTRLYFTSESHVHSLLNIFRYGGLLNEQKDEQWKQAMDYLSAVTELNYMTQIVIMLYEDNNKDPSSEERFHVELHFSPGVKGYKDEDNAPMGFGFRPASSENHEKQTDPGSLEDLSQDEPDRAALTEPISIQRKSPLIRGRKAGSMEVQYCIIGSSSRIAVPGLLLSLSVASLHLLHPSFSLSSVALLNEHQVVKLLAGLPPTCSYHLRLLHAGQKPPECLSGFEGCSLVPSIYPLETLHNSLSLKQVDEFLTTLCKNGSETQFKRLKCKWKNTLTFIVTLDYHEKYQQFVKNSEQPVWYEQPCHAQSYSNHLSSPF</sequence>
<reference evidence="13" key="2">
    <citation type="submission" date="2025-09" db="UniProtKB">
        <authorList>
            <consortium name="Ensembl"/>
        </authorList>
    </citation>
    <scope>IDENTIFICATION</scope>
</reference>
<evidence type="ECO:0000256" key="5">
    <source>
        <dbReference type="ARBA" id="ARBA00022741"/>
    </source>
</evidence>
<feature type="compositionally biased region" description="Polar residues" evidence="11">
    <location>
        <begin position="1"/>
        <end position="10"/>
    </location>
</feature>
<feature type="region of interest" description="Disordered" evidence="11">
    <location>
        <begin position="916"/>
        <end position="943"/>
    </location>
</feature>
<dbReference type="PANTHER" id="PTHR12750:SF13">
    <property type="entry name" value="INOSITOL HEXAKISPHOSPHATE AND DIPHOSPHOINOSITOL-PENTAKISPHOSPHATE KINASE"/>
    <property type="match status" value="1"/>
</dbReference>
<dbReference type="GO" id="GO:0033857">
    <property type="term" value="F:5-diphosphoinositol pentakisphosphate 1-kinase activity"/>
    <property type="evidence" value="ECO:0007669"/>
    <property type="project" value="TreeGrafter"/>
</dbReference>
<dbReference type="InterPro" id="IPR000560">
    <property type="entry name" value="His_Pase_clade-2"/>
</dbReference>
<dbReference type="Ensembl" id="ENSCCRT00000045168.2">
    <property type="protein sequence ID" value="ENSCCRP00000041664.2"/>
    <property type="gene ID" value="ENSCCRG00000018832.2"/>
</dbReference>